<proteinExistence type="predicted"/>
<evidence type="ECO:0000313" key="2">
    <source>
        <dbReference type="EMBL" id="PON88433.1"/>
    </source>
</evidence>
<organism evidence="2 3">
    <name type="scientific">Trema orientale</name>
    <name type="common">Charcoal tree</name>
    <name type="synonym">Celtis orientalis</name>
    <dbReference type="NCBI Taxonomy" id="63057"/>
    <lineage>
        <taxon>Eukaryota</taxon>
        <taxon>Viridiplantae</taxon>
        <taxon>Streptophyta</taxon>
        <taxon>Embryophyta</taxon>
        <taxon>Tracheophyta</taxon>
        <taxon>Spermatophyta</taxon>
        <taxon>Magnoliopsida</taxon>
        <taxon>eudicotyledons</taxon>
        <taxon>Gunneridae</taxon>
        <taxon>Pentapetalae</taxon>
        <taxon>rosids</taxon>
        <taxon>fabids</taxon>
        <taxon>Rosales</taxon>
        <taxon>Cannabaceae</taxon>
        <taxon>Trema</taxon>
    </lineage>
</organism>
<dbReference type="STRING" id="63057.A0A2P5ESA5"/>
<protein>
    <recommendedName>
        <fullName evidence="1">DUF4283 domain-containing protein</fullName>
    </recommendedName>
</protein>
<evidence type="ECO:0000313" key="3">
    <source>
        <dbReference type="Proteomes" id="UP000237000"/>
    </source>
</evidence>
<comment type="caution">
    <text evidence="2">The sequence shown here is derived from an EMBL/GenBank/DDBJ whole genome shotgun (WGS) entry which is preliminary data.</text>
</comment>
<keyword evidence="3" id="KW-1185">Reference proteome</keyword>
<gene>
    <name evidence="2" type="ORF">TorRG33x02_157990</name>
</gene>
<dbReference type="InterPro" id="IPR040256">
    <property type="entry name" value="At4g02000-like"/>
</dbReference>
<evidence type="ECO:0000259" key="1">
    <source>
        <dbReference type="Pfam" id="PF14111"/>
    </source>
</evidence>
<dbReference type="PANTHER" id="PTHR31286:SF167">
    <property type="entry name" value="OS09G0268800 PROTEIN"/>
    <property type="match status" value="1"/>
</dbReference>
<reference evidence="3" key="1">
    <citation type="submission" date="2016-06" db="EMBL/GenBank/DDBJ databases">
        <title>Parallel loss of symbiosis genes in relatives of nitrogen-fixing non-legume Parasponia.</title>
        <authorList>
            <person name="Van Velzen R."/>
            <person name="Holmer R."/>
            <person name="Bu F."/>
            <person name="Rutten L."/>
            <person name="Van Zeijl A."/>
            <person name="Liu W."/>
            <person name="Santuari L."/>
            <person name="Cao Q."/>
            <person name="Sharma T."/>
            <person name="Shen D."/>
            <person name="Roswanjaya Y."/>
            <person name="Wardhani T."/>
            <person name="Kalhor M.S."/>
            <person name="Jansen J."/>
            <person name="Van den Hoogen J."/>
            <person name="Gungor B."/>
            <person name="Hartog M."/>
            <person name="Hontelez J."/>
            <person name="Verver J."/>
            <person name="Yang W.-C."/>
            <person name="Schijlen E."/>
            <person name="Repin R."/>
            <person name="Schilthuizen M."/>
            <person name="Schranz E."/>
            <person name="Heidstra R."/>
            <person name="Miyata K."/>
            <person name="Fedorova E."/>
            <person name="Kohlen W."/>
            <person name="Bisseling T."/>
            <person name="Smit S."/>
            <person name="Geurts R."/>
        </authorList>
    </citation>
    <scope>NUCLEOTIDE SEQUENCE [LARGE SCALE GENOMIC DNA]</scope>
    <source>
        <strain evidence="3">cv. RG33-2</strain>
    </source>
</reference>
<name>A0A2P5ESA5_TREOI</name>
<dbReference type="EMBL" id="JXTC01000106">
    <property type="protein sequence ID" value="PON88433.1"/>
    <property type="molecule type" value="Genomic_DNA"/>
</dbReference>
<dbReference type="InterPro" id="IPR025558">
    <property type="entry name" value="DUF4283"/>
</dbReference>
<dbReference type="AlphaFoldDB" id="A0A2P5ESA5"/>
<dbReference type="Proteomes" id="UP000237000">
    <property type="component" value="Unassembled WGS sequence"/>
</dbReference>
<feature type="domain" description="DUF4283" evidence="1">
    <location>
        <begin position="35"/>
        <end position="109"/>
    </location>
</feature>
<dbReference type="Pfam" id="PF14111">
    <property type="entry name" value="DUF4283"/>
    <property type="match status" value="1"/>
</dbReference>
<dbReference type="InParanoid" id="A0A2P5ESA5"/>
<dbReference type="OrthoDB" id="1750606at2759"/>
<dbReference type="PANTHER" id="PTHR31286">
    <property type="entry name" value="GLYCINE-RICH CELL WALL STRUCTURAL PROTEIN 1.8-LIKE"/>
    <property type="match status" value="1"/>
</dbReference>
<accession>A0A2P5ESA5</accession>
<dbReference type="FunCoup" id="A0A2P5ESA5">
    <property type="interactions" value="3"/>
</dbReference>
<sequence length="201" mass="23350">MDLYEVAQLCEQLNLDDDDGLVLCMSRDVHAGSRERMELCLVRKVLGNRLAIIKGLRRVLKLIWRIPNSFEVEKLGPDNMFLFMFRMPEDRLRILSGGPWSFENKLITLIKPRGLGELHNTNFNLLAFWILIINVPIACMIENCAWFWGHQLGFMEDMEISGGNMRVRVRIDVTVPLTRGIRCLMDEVGRKFQLFSDMSIF</sequence>